<dbReference type="InterPro" id="IPR013783">
    <property type="entry name" value="Ig-like_fold"/>
</dbReference>
<reference evidence="7 8" key="1">
    <citation type="submission" date="2016-11" db="EMBL/GenBank/DDBJ databases">
        <authorList>
            <person name="Jaros S."/>
            <person name="Januszkiewicz K."/>
            <person name="Wedrychowicz H."/>
        </authorList>
    </citation>
    <scope>NUCLEOTIDE SEQUENCE [LARGE SCALE GENOMIC DNA]</scope>
    <source>
        <strain evidence="7 8">DSM 15480</strain>
    </source>
</reference>
<sequence length="617" mass="71088">MQQLYTKWGRELDGDHVLEEYPRPMLVRDSFVNLNGYWKYAFQKDSGIPLKYDGEILVPFSPETALSGVKRQLQPDEYLWYFRTFPVKKELVGRRALLHFGAVDQACQVYVNRKKAGRHTGGYLPFTVDITDYLMAGDNVLMLQVKDVSDTSWHARGKQSLKRGGMFYMAQSGIWQTVWMEYVPDNYVEKLVCTPLYDEEKIRIEVRAEIECPVRIEVSEAEVAEDAVRSEAMGDTVLSDAADDAELSEVAEDAVRSEAAGEADADKRQCIACADGLANTAIEISIPQMKSWTPETPYLYSFSVEMGGDHVESYFAMRCFTLEKDEQDTPRLCLNHQPCFQRGVLDQGYWPDGLYTAPSDEALIFDIMEMKKMGFNMMRKHLKIESERWYYHCDRLGMIVWQDMVNGGTAYKFWYVTYLATFLTRMGKSRKDGYTRLLSRRDKEGRLEFVKEMKETIELLYSHPSICTWVIFNEGWGQFQTADMTDIVRELDQTRLIDQASGWFDQGGGDMQSIHNYFFELNLLPEKERATVLSEFGGYSLRVKGHSACEKLYGYGTFKDMDSLNAEYRKRQQEAESEIPGGLCATVYTQVSDVEEEVNGIFTYDREVQKIKKPEIK</sequence>
<dbReference type="STRING" id="1121950.SAMN02745243_02415"/>
<organism evidence="7 8">
    <name type="scientific">Hespellia stercorisuis DSM 15480</name>
    <dbReference type="NCBI Taxonomy" id="1121950"/>
    <lineage>
        <taxon>Bacteria</taxon>
        <taxon>Bacillati</taxon>
        <taxon>Bacillota</taxon>
        <taxon>Clostridia</taxon>
        <taxon>Lachnospirales</taxon>
        <taxon>Lachnospiraceae</taxon>
        <taxon>Hespellia</taxon>
    </lineage>
</organism>
<dbReference type="InterPro" id="IPR008979">
    <property type="entry name" value="Galactose-bd-like_sf"/>
</dbReference>
<evidence type="ECO:0000256" key="2">
    <source>
        <dbReference type="ARBA" id="ARBA00022801"/>
    </source>
</evidence>
<dbReference type="GO" id="GO:0005975">
    <property type="term" value="P:carbohydrate metabolic process"/>
    <property type="evidence" value="ECO:0007669"/>
    <property type="project" value="InterPro"/>
</dbReference>
<feature type="domain" description="Glycosyl hydrolases family 2 sugar binding" evidence="6">
    <location>
        <begin position="79"/>
        <end position="178"/>
    </location>
</feature>
<dbReference type="OrthoDB" id="9762066at2"/>
<accession>A0A1M6QG07</accession>
<evidence type="ECO:0000259" key="4">
    <source>
        <dbReference type="Pfam" id="PF00703"/>
    </source>
</evidence>
<dbReference type="AlphaFoldDB" id="A0A1M6QG07"/>
<dbReference type="Pfam" id="PF00703">
    <property type="entry name" value="Glyco_hydro_2"/>
    <property type="match status" value="1"/>
</dbReference>
<evidence type="ECO:0000313" key="8">
    <source>
        <dbReference type="Proteomes" id="UP000184301"/>
    </source>
</evidence>
<evidence type="ECO:0000313" key="7">
    <source>
        <dbReference type="EMBL" id="SHK19234.1"/>
    </source>
</evidence>
<dbReference type="Gene3D" id="2.60.40.10">
    <property type="entry name" value="Immunoglobulins"/>
    <property type="match status" value="1"/>
</dbReference>
<dbReference type="Gene3D" id="2.60.120.260">
    <property type="entry name" value="Galactose-binding domain-like"/>
    <property type="match status" value="1"/>
</dbReference>
<dbReference type="InterPro" id="IPR006103">
    <property type="entry name" value="Glyco_hydro_2_cat"/>
</dbReference>
<name>A0A1M6QG07_9FIRM</name>
<dbReference type="Gene3D" id="3.20.20.80">
    <property type="entry name" value="Glycosidases"/>
    <property type="match status" value="1"/>
</dbReference>
<dbReference type="InterPro" id="IPR017853">
    <property type="entry name" value="GH"/>
</dbReference>
<dbReference type="Pfam" id="PF02837">
    <property type="entry name" value="Glyco_hydro_2_N"/>
    <property type="match status" value="1"/>
</dbReference>
<dbReference type="InterPro" id="IPR051913">
    <property type="entry name" value="GH2_Domain-Containing"/>
</dbReference>
<feature type="domain" description="Glycoside hydrolase family 2 catalytic" evidence="5">
    <location>
        <begin position="360"/>
        <end position="501"/>
    </location>
</feature>
<dbReference type="SUPFAM" id="SSF49303">
    <property type="entry name" value="beta-Galactosidase/glucuronidase domain"/>
    <property type="match status" value="1"/>
</dbReference>
<dbReference type="PANTHER" id="PTHR42732:SF2">
    <property type="entry name" value="BETA-MANNOSIDASE"/>
    <property type="match status" value="1"/>
</dbReference>
<evidence type="ECO:0000259" key="6">
    <source>
        <dbReference type="Pfam" id="PF02837"/>
    </source>
</evidence>
<evidence type="ECO:0000256" key="1">
    <source>
        <dbReference type="ARBA" id="ARBA00007401"/>
    </source>
</evidence>
<dbReference type="InterPro" id="IPR036156">
    <property type="entry name" value="Beta-gal/glucu_dom_sf"/>
</dbReference>
<dbReference type="InterPro" id="IPR006104">
    <property type="entry name" value="Glyco_hydro_2_N"/>
</dbReference>
<dbReference type="SUPFAM" id="SSF51445">
    <property type="entry name" value="(Trans)glycosidases"/>
    <property type="match status" value="1"/>
</dbReference>
<keyword evidence="2 7" id="KW-0378">Hydrolase</keyword>
<evidence type="ECO:0000259" key="5">
    <source>
        <dbReference type="Pfam" id="PF02836"/>
    </source>
</evidence>
<dbReference type="PANTHER" id="PTHR42732">
    <property type="entry name" value="BETA-GALACTOSIDASE"/>
    <property type="match status" value="1"/>
</dbReference>
<dbReference type="Proteomes" id="UP000184301">
    <property type="component" value="Unassembled WGS sequence"/>
</dbReference>
<comment type="similarity">
    <text evidence="1">Belongs to the glycosyl hydrolase 2 family.</text>
</comment>
<dbReference type="RefSeq" id="WP_073110782.1">
    <property type="nucleotide sequence ID" value="NZ_FQZY01000034.1"/>
</dbReference>
<dbReference type="EMBL" id="FQZY01000034">
    <property type="protein sequence ID" value="SHK19234.1"/>
    <property type="molecule type" value="Genomic_DNA"/>
</dbReference>
<keyword evidence="3" id="KW-0326">Glycosidase</keyword>
<dbReference type="SUPFAM" id="SSF49785">
    <property type="entry name" value="Galactose-binding domain-like"/>
    <property type="match status" value="1"/>
</dbReference>
<dbReference type="GO" id="GO:0004553">
    <property type="term" value="F:hydrolase activity, hydrolyzing O-glycosyl compounds"/>
    <property type="evidence" value="ECO:0007669"/>
    <property type="project" value="InterPro"/>
</dbReference>
<proteinExistence type="inferred from homology"/>
<feature type="domain" description="Glycoside hydrolase family 2 immunoglobulin-like beta-sandwich" evidence="4">
    <location>
        <begin position="245"/>
        <end position="318"/>
    </location>
</feature>
<gene>
    <name evidence="7" type="ORF">SAMN02745243_02415</name>
</gene>
<dbReference type="Pfam" id="PF02836">
    <property type="entry name" value="Glyco_hydro_2_C"/>
    <property type="match status" value="1"/>
</dbReference>
<evidence type="ECO:0000256" key="3">
    <source>
        <dbReference type="ARBA" id="ARBA00023295"/>
    </source>
</evidence>
<keyword evidence="8" id="KW-1185">Reference proteome</keyword>
<protein>
    <submittedName>
        <fullName evidence="7">Glycosyl hydrolases family 2</fullName>
    </submittedName>
</protein>
<dbReference type="InterPro" id="IPR006102">
    <property type="entry name" value="Ig-like_GH2"/>
</dbReference>